<gene>
    <name evidence="1" type="ORF">BN1708_019863</name>
</gene>
<feature type="non-terminal residue" evidence="1">
    <location>
        <position position="1"/>
    </location>
</feature>
<dbReference type="EMBL" id="CVQH01023767">
    <property type="protein sequence ID" value="CRK35968.1"/>
    <property type="molecule type" value="Genomic_DNA"/>
</dbReference>
<reference evidence="1 2" key="1">
    <citation type="submission" date="2015-05" db="EMBL/GenBank/DDBJ databases">
        <authorList>
            <person name="Wang D.B."/>
            <person name="Wang M."/>
        </authorList>
    </citation>
    <scope>NUCLEOTIDE SEQUENCE [LARGE SCALE GENOMIC DNA]</scope>
    <source>
        <strain evidence="1">VL1</strain>
    </source>
</reference>
<evidence type="ECO:0000313" key="2">
    <source>
        <dbReference type="Proteomes" id="UP000044602"/>
    </source>
</evidence>
<proteinExistence type="predicted"/>
<evidence type="ECO:0000313" key="1">
    <source>
        <dbReference type="EMBL" id="CRK35968.1"/>
    </source>
</evidence>
<accession>A0A0G4MNU2</accession>
<sequence>VRQGRLYADAVPGQQLRCRVRDRGDCARIAA</sequence>
<name>A0A0G4MNU2_VERLO</name>
<organism evidence="1 2">
    <name type="scientific">Verticillium longisporum</name>
    <name type="common">Verticillium dahliae var. longisporum</name>
    <dbReference type="NCBI Taxonomy" id="100787"/>
    <lineage>
        <taxon>Eukaryota</taxon>
        <taxon>Fungi</taxon>
        <taxon>Dikarya</taxon>
        <taxon>Ascomycota</taxon>
        <taxon>Pezizomycotina</taxon>
        <taxon>Sordariomycetes</taxon>
        <taxon>Hypocreomycetidae</taxon>
        <taxon>Glomerellales</taxon>
        <taxon>Plectosphaerellaceae</taxon>
        <taxon>Verticillium</taxon>
    </lineage>
</organism>
<keyword evidence="2" id="KW-1185">Reference proteome</keyword>
<protein>
    <submittedName>
        <fullName evidence="1">Uncharacterized protein</fullName>
    </submittedName>
</protein>
<dbReference type="Proteomes" id="UP000044602">
    <property type="component" value="Unassembled WGS sequence"/>
</dbReference>
<dbReference type="AlphaFoldDB" id="A0A0G4MNU2"/>